<evidence type="ECO:0000313" key="2">
    <source>
        <dbReference type="EMBL" id="OJT10688.1"/>
    </source>
</evidence>
<proteinExistence type="predicted"/>
<feature type="compositionally biased region" description="Basic and acidic residues" evidence="1">
    <location>
        <begin position="1"/>
        <end position="21"/>
    </location>
</feature>
<dbReference type="AlphaFoldDB" id="A0A1M2VT03"/>
<feature type="compositionally biased region" description="Basic and acidic residues" evidence="1">
    <location>
        <begin position="156"/>
        <end position="166"/>
    </location>
</feature>
<evidence type="ECO:0000313" key="3">
    <source>
        <dbReference type="Proteomes" id="UP000184267"/>
    </source>
</evidence>
<reference evidence="2 3" key="1">
    <citation type="submission" date="2016-10" db="EMBL/GenBank/DDBJ databases">
        <title>Genome sequence of the basidiomycete white-rot fungus Trametes pubescens.</title>
        <authorList>
            <person name="Makela M.R."/>
            <person name="Granchi Z."/>
            <person name="Peng M."/>
            <person name="De Vries R.P."/>
            <person name="Grigoriev I."/>
            <person name="Riley R."/>
            <person name="Hilden K."/>
        </authorList>
    </citation>
    <scope>NUCLEOTIDE SEQUENCE [LARGE SCALE GENOMIC DNA]</scope>
    <source>
        <strain evidence="2 3">FBCC735</strain>
    </source>
</reference>
<evidence type="ECO:0000256" key="1">
    <source>
        <dbReference type="SAM" id="MobiDB-lite"/>
    </source>
</evidence>
<name>A0A1M2VT03_TRAPU</name>
<dbReference type="EMBL" id="MNAD01000749">
    <property type="protein sequence ID" value="OJT10688.1"/>
    <property type="molecule type" value="Genomic_DNA"/>
</dbReference>
<gene>
    <name evidence="2" type="ORF">TRAPUB_12781</name>
</gene>
<feature type="compositionally biased region" description="Polar residues" evidence="1">
    <location>
        <begin position="227"/>
        <end position="238"/>
    </location>
</feature>
<feature type="compositionally biased region" description="Basic and acidic residues" evidence="1">
    <location>
        <begin position="69"/>
        <end position="91"/>
    </location>
</feature>
<feature type="compositionally biased region" description="Low complexity" evidence="1">
    <location>
        <begin position="240"/>
        <end position="251"/>
    </location>
</feature>
<organism evidence="2 3">
    <name type="scientific">Trametes pubescens</name>
    <name type="common">White-rot fungus</name>
    <dbReference type="NCBI Taxonomy" id="154538"/>
    <lineage>
        <taxon>Eukaryota</taxon>
        <taxon>Fungi</taxon>
        <taxon>Dikarya</taxon>
        <taxon>Basidiomycota</taxon>
        <taxon>Agaricomycotina</taxon>
        <taxon>Agaricomycetes</taxon>
        <taxon>Polyporales</taxon>
        <taxon>Polyporaceae</taxon>
        <taxon>Trametes</taxon>
    </lineage>
</organism>
<dbReference type="OrthoDB" id="2754945at2759"/>
<dbReference type="OMA" id="RTREWVH"/>
<sequence length="251" mass="26580">MGDKDFERTVEELYAHGKDDASAPGPGPGTQTHVLELQPRGASASKGTDGSVSAQPAPRPSMEAPPRPSLEERVPGEPRAERRDRTREWVHAHSASEPGVDAVRARSRPRSKSQADGIARGGQGPKTPGGSMRAPGKEGRAALPSDAQAYVQSWKRSQDGGPREGVVDGQAGAEAVPVIVSVPSLHREESLRTRREAQERQEEEERSGRSGTSPPRLDIPASLQPGRPSSWTPSQLQLEPQAASGQAGAAP</sequence>
<dbReference type="Proteomes" id="UP000184267">
    <property type="component" value="Unassembled WGS sequence"/>
</dbReference>
<feature type="compositionally biased region" description="Pro residues" evidence="1">
    <location>
        <begin position="57"/>
        <end position="68"/>
    </location>
</feature>
<keyword evidence="3" id="KW-1185">Reference proteome</keyword>
<feature type="compositionally biased region" description="Polar residues" evidence="1">
    <location>
        <begin position="45"/>
        <end position="54"/>
    </location>
</feature>
<protein>
    <submittedName>
        <fullName evidence="2">Uncharacterized protein</fullName>
    </submittedName>
</protein>
<comment type="caution">
    <text evidence="2">The sequence shown here is derived from an EMBL/GenBank/DDBJ whole genome shotgun (WGS) entry which is preliminary data.</text>
</comment>
<feature type="region of interest" description="Disordered" evidence="1">
    <location>
        <begin position="1"/>
        <end position="251"/>
    </location>
</feature>
<feature type="compositionally biased region" description="Basic and acidic residues" evidence="1">
    <location>
        <begin position="185"/>
        <end position="200"/>
    </location>
</feature>
<accession>A0A1M2VT03</accession>